<sequence length="134" mass="14720">MKTQDSGLPTRGQLERSLSQSIQALYRKQLGHQPSKVTCRLLDRKIVIVMEDSITQAEQVLASATADDKLVEQVRNALDTAIEADLKQLIQEKIGVEIVDLLSDSTVETGRLGIIVVLANDPETRQPDSAAKKL</sequence>
<dbReference type="Proteomes" id="UP000625316">
    <property type="component" value="Unassembled WGS sequence"/>
</dbReference>
<gene>
    <name evidence="2" type="ORF">IQ266_16725</name>
</gene>
<evidence type="ECO:0000313" key="3">
    <source>
        <dbReference type="Proteomes" id="UP000625316"/>
    </source>
</evidence>
<evidence type="ECO:0000313" key="2">
    <source>
        <dbReference type="EMBL" id="MBE9031380.1"/>
    </source>
</evidence>
<name>A0A928VN50_9CYAN</name>
<dbReference type="EMBL" id="JADEXQ010000061">
    <property type="protein sequence ID" value="MBE9031380.1"/>
    <property type="molecule type" value="Genomic_DNA"/>
</dbReference>
<feature type="domain" description="Na+-translocating membrane potential-generating system MpsC" evidence="1">
    <location>
        <begin position="10"/>
        <end position="119"/>
    </location>
</feature>
<comment type="caution">
    <text evidence="2">The sequence shown here is derived from an EMBL/GenBank/DDBJ whole genome shotgun (WGS) entry which is preliminary data.</text>
</comment>
<dbReference type="Pfam" id="PF10057">
    <property type="entry name" value="MpsC"/>
    <property type="match status" value="1"/>
</dbReference>
<evidence type="ECO:0000259" key="1">
    <source>
        <dbReference type="Pfam" id="PF10057"/>
    </source>
</evidence>
<accession>A0A928VN50</accession>
<proteinExistence type="predicted"/>
<organism evidence="2 3">
    <name type="scientific">Romeriopsis navalis LEGE 11480</name>
    <dbReference type="NCBI Taxonomy" id="2777977"/>
    <lineage>
        <taxon>Bacteria</taxon>
        <taxon>Bacillati</taxon>
        <taxon>Cyanobacteriota</taxon>
        <taxon>Cyanophyceae</taxon>
        <taxon>Leptolyngbyales</taxon>
        <taxon>Leptolyngbyaceae</taxon>
        <taxon>Romeriopsis</taxon>
        <taxon>Romeriopsis navalis</taxon>
    </lineage>
</organism>
<dbReference type="InterPro" id="IPR018745">
    <property type="entry name" value="MpsC"/>
</dbReference>
<dbReference type="AlphaFoldDB" id="A0A928VN50"/>
<reference evidence="2" key="1">
    <citation type="submission" date="2020-10" db="EMBL/GenBank/DDBJ databases">
        <authorList>
            <person name="Castelo-Branco R."/>
            <person name="Eusebio N."/>
            <person name="Adriana R."/>
            <person name="Vieira A."/>
            <person name="Brugerolle De Fraissinette N."/>
            <person name="Rezende De Castro R."/>
            <person name="Schneider M.P."/>
            <person name="Vasconcelos V."/>
            <person name="Leao P.N."/>
        </authorList>
    </citation>
    <scope>NUCLEOTIDE SEQUENCE</scope>
    <source>
        <strain evidence="2">LEGE 11480</strain>
    </source>
</reference>
<protein>
    <submittedName>
        <fullName evidence="2">DUF2294 domain-containing protein</fullName>
    </submittedName>
</protein>
<dbReference type="RefSeq" id="WP_264326210.1">
    <property type="nucleotide sequence ID" value="NZ_JADEXQ010000061.1"/>
</dbReference>
<keyword evidence="3" id="KW-1185">Reference proteome</keyword>